<proteinExistence type="predicted"/>
<gene>
    <name evidence="1" type="ORF">G1H10_28750</name>
</gene>
<dbReference type="AlphaFoldDB" id="A0A6L9SFX0"/>
<accession>A0A6L9SFX0</accession>
<sequence>MNRRSFLRTVGVGALAAGGYTGVTAPARAAAALAGTAPPPELYGTAARTAAIVGTAVDGTTGYFVTRGQTPPKLVTVDLAERRVERIDRLDRGDGEHKACDQTNA</sequence>
<dbReference type="InterPro" id="IPR006311">
    <property type="entry name" value="TAT_signal"/>
</dbReference>
<name>A0A6L9SFX0_9ACTN</name>
<evidence type="ECO:0008006" key="3">
    <source>
        <dbReference type="Google" id="ProtNLM"/>
    </source>
</evidence>
<dbReference type="RefSeq" id="WP_163744472.1">
    <property type="nucleotide sequence ID" value="NZ_JAAGOA010000030.1"/>
</dbReference>
<evidence type="ECO:0000313" key="2">
    <source>
        <dbReference type="Proteomes" id="UP000475214"/>
    </source>
</evidence>
<protein>
    <recommendedName>
        <fullName evidence="3">Twin-arginine translocation signal domain-containing protein</fullName>
    </recommendedName>
</protein>
<dbReference type="Proteomes" id="UP000475214">
    <property type="component" value="Unassembled WGS sequence"/>
</dbReference>
<comment type="caution">
    <text evidence="1">The sequence shown here is derived from an EMBL/GenBank/DDBJ whole genome shotgun (WGS) entry which is preliminary data.</text>
</comment>
<dbReference type="PROSITE" id="PS51318">
    <property type="entry name" value="TAT"/>
    <property type="match status" value="1"/>
</dbReference>
<reference evidence="1 2" key="1">
    <citation type="submission" date="2020-02" db="EMBL/GenBank/DDBJ databases">
        <authorList>
            <person name="Li X.-J."/>
            <person name="Han X.-M."/>
        </authorList>
    </citation>
    <scope>NUCLEOTIDE SEQUENCE [LARGE SCALE GENOMIC DNA]</scope>
    <source>
        <strain evidence="1 2">CCTCC AB 2017055</strain>
    </source>
</reference>
<organism evidence="1 2">
    <name type="scientific">Phytoactinopolyspora halotolerans</name>
    <dbReference type="NCBI Taxonomy" id="1981512"/>
    <lineage>
        <taxon>Bacteria</taxon>
        <taxon>Bacillati</taxon>
        <taxon>Actinomycetota</taxon>
        <taxon>Actinomycetes</taxon>
        <taxon>Jiangellales</taxon>
        <taxon>Jiangellaceae</taxon>
        <taxon>Phytoactinopolyspora</taxon>
    </lineage>
</organism>
<evidence type="ECO:0000313" key="1">
    <source>
        <dbReference type="EMBL" id="NEE04166.1"/>
    </source>
</evidence>
<keyword evidence="2" id="KW-1185">Reference proteome</keyword>
<dbReference type="EMBL" id="JAAGOA010000030">
    <property type="protein sequence ID" value="NEE04166.1"/>
    <property type="molecule type" value="Genomic_DNA"/>
</dbReference>